<dbReference type="PANTHER" id="PTHR48081:SF8">
    <property type="entry name" value="ALPHA_BETA HYDROLASE FOLD-3 DOMAIN-CONTAINING PROTEIN-RELATED"/>
    <property type="match status" value="1"/>
</dbReference>
<dbReference type="Pfam" id="PF07859">
    <property type="entry name" value="Abhydrolase_3"/>
    <property type="match status" value="1"/>
</dbReference>
<keyword evidence="2" id="KW-0378">Hydrolase</keyword>
<evidence type="ECO:0000313" key="5">
    <source>
        <dbReference type="Proteomes" id="UP000605099"/>
    </source>
</evidence>
<dbReference type="SUPFAM" id="SSF53474">
    <property type="entry name" value="alpha/beta-Hydrolases"/>
    <property type="match status" value="1"/>
</dbReference>
<evidence type="ECO:0000256" key="2">
    <source>
        <dbReference type="ARBA" id="ARBA00022801"/>
    </source>
</evidence>
<sequence length="322" mass="34856">MSQSPFPDDDVDPEIRAWLTQMFAASAALGAGPDTPLHERRAIAEEQRKPWCTGGPAMHSSEELYIGDPAVRVRIHRPVEAETLPVLIYMHGGGWTLFSIDTHDRLMREYAARAGVAVLGVDYRLAPEHRFPAPLNDVAGVLDWLRAEGASHGLDPSRYAIGGDSAGANLSLASAIRRRDAGLPMPRALLLNYGAFDRSAHPSYDRYGDGDRYMLTGPEMDAFWETYLGEGPSDDPLLEPLGADLQGLCPAWLCVAQCDILLDENEEMASRLQAAGNPVACRIYEGATHSFLEAAEISGLAVQAIDDASTWLASQLRGAAAT</sequence>
<accession>A0ABQ2J8J0</accession>
<keyword evidence="5" id="KW-1185">Reference proteome</keyword>
<dbReference type="InterPro" id="IPR029058">
    <property type="entry name" value="AB_hydrolase_fold"/>
</dbReference>
<organism evidence="4 5">
    <name type="scientific">Novosphingobium indicum</name>
    <dbReference type="NCBI Taxonomy" id="462949"/>
    <lineage>
        <taxon>Bacteria</taxon>
        <taxon>Pseudomonadati</taxon>
        <taxon>Pseudomonadota</taxon>
        <taxon>Alphaproteobacteria</taxon>
        <taxon>Sphingomonadales</taxon>
        <taxon>Sphingomonadaceae</taxon>
        <taxon>Novosphingobium</taxon>
    </lineage>
</organism>
<evidence type="ECO:0000313" key="4">
    <source>
        <dbReference type="EMBL" id="GGN42438.1"/>
    </source>
</evidence>
<dbReference type="PANTHER" id="PTHR48081">
    <property type="entry name" value="AB HYDROLASE SUPERFAMILY PROTEIN C4A8.06C"/>
    <property type="match status" value="1"/>
</dbReference>
<proteinExistence type="inferred from homology"/>
<dbReference type="RefSeq" id="WP_188818017.1">
    <property type="nucleotide sequence ID" value="NZ_BMLK01000002.1"/>
</dbReference>
<protein>
    <submittedName>
        <fullName evidence="4">Acetylesterase</fullName>
    </submittedName>
</protein>
<evidence type="ECO:0000256" key="1">
    <source>
        <dbReference type="ARBA" id="ARBA00010515"/>
    </source>
</evidence>
<feature type="domain" description="Alpha/beta hydrolase fold-3" evidence="3">
    <location>
        <begin position="87"/>
        <end position="292"/>
    </location>
</feature>
<comment type="similarity">
    <text evidence="1">Belongs to the 'GDXG' lipolytic enzyme family.</text>
</comment>
<dbReference type="InterPro" id="IPR002168">
    <property type="entry name" value="Lipase_GDXG_HIS_AS"/>
</dbReference>
<dbReference type="PROSITE" id="PS01173">
    <property type="entry name" value="LIPASE_GDXG_HIS"/>
    <property type="match status" value="1"/>
</dbReference>
<name>A0ABQ2J8J0_9SPHN</name>
<dbReference type="Gene3D" id="3.40.50.1820">
    <property type="entry name" value="alpha/beta hydrolase"/>
    <property type="match status" value="1"/>
</dbReference>
<evidence type="ECO:0000259" key="3">
    <source>
        <dbReference type="Pfam" id="PF07859"/>
    </source>
</evidence>
<dbReference type="Proteomes" id="UP000605099">
    <property type="component" value="Unassembled WGS sequence"/>
</dbReference>
<comment type="caution">
    <text evidence="4">The sequence shown here is derived from an EMBL/GenBank/DDBJ whole genome shotgun (WGS) entry which is preliminary data.</text>
</comment>
<gene>
    <name evidence="4" type="ORF">GCM10011349_05510</name>
</gene>
<dbReference type="EMBL" id="BMLK01000002">
    <property type="protein sequence ID" value="GGN42438.1"/>
    <property type="molecule type" value="Genomic_DNA"/>
</dbReference>
<reference evidence="5" key="1">
    <citation type="journal article" date="2019" name="Int. J. Syst. Evol. Microbiol.">
        <title>The Global Catalogue of Microorganisms (GCM) 10K type strain sequencing project: providing services to taxonomists for standard genome sequencing and annotation.</title>
        <authorList>
            <consortium name="The Broad Institute Genomics Platform"/>
            <consortium name="The Broad Institute Genome Sequencing Center for Infectious Disease"/>
            <person name="Wu L."/>
            <person name="Ma J."/>
        </authorList>
    </citation>
    <scope>NUCLEOTIDE SEQUENCE [LARGE SCALE GENOMIC DNA]</scope>
    <source>
        <strain evidence="5">CGMCC 1.6784</strain>
    </source>
</reference>
<dbReference type="InterPro" id="IPR013094">
    <property type="entry name" value="AB_hydrolase_3"/>
</dbReference>
<dbReference type="InterPro" id="IPR050300">
    <property type="entry name" value="GDXG_lipolytic_enzyme"/>
</dbReference>